<dbReference type="PROSITE" id="PS00455">
    <property type="entry name" value="AMP_BINDING"/>
    <property type="match status" value="1"/>
</dbReference>
<sequence length="521" mass="58650">MNLADGLRINSWRYPDKTAVVFEEKRLTYSELNTRANRLAHGLLKRGFKRGDKVSIILYNCIEFLELYHAFARIGVVSVPINFRLVPNERNYIINNSESKALFIGPEFVKDFDAGRTPNVAGNCYVVGDDGAETEGLHNYEDILTGMPDHEPYVEQSEEDLFYLGYTSGTTGFPKGAMIQTRGTLEVIKNALVRNANRQGVDLTQRAFLAIMPICHSNSIWATLITYWFGGTNVIFPSGKFKPENVLQIIDREKVTTTSMVPTMITRILELPGEIKNKYNMDSLTSVGSSSAPLLTKTKEAALKFFSNARFSEGYGSTETGALTTLRHKDQMRKVRSIGKPNPGIEIKLIDENQQVVTKPNEVGVLWAKAPSAFIGYYKDPKKTREAINGEWSTAGDMAYFDTEGYYYLVDRKHDMIISGGENVYPAEIEEVIIKHPAVSEVTAIGVPHEQWGEVVKALVIIKEGIQATEEELLSYCKQHLAGFKTPRSIEFRDDFPRTATGKILKRLVKKPYWEGQERMI</sequence>
<dbReference type="Gene3D" id="3.40.50.12780">
    <property type="entry name" value="N-terminal domain of ligase-like"/>
    <property type="match status" value="1"/>
</dbReference>
<keyword evidence="6" id="KW-1185">Reference proteome</keyword>
<keyword evidence="2" id="KW-0436">Ligase</keyword>
<dbReference type="FunFam" id="3.30.300.30:FF:000008">
    <property type="entry name" value="2,3-dihydroxybenzoate-AMP ligase"/>
    <property type="match status" value="1"/>
</dbReference>
<dbReference type="Gene3D" id="3.30.300.30">
    <property type="match status" value="1"/>
</dbReference>
<evidence type="ECO:0000313" key="6">
    <source>
        <dbReference type="Proteomes" id="UP000199337"/>
    </source>
</evidence>
<dbReference type="AlphaFoldDB" id="A0A1I2XL14"/>
<dbReference type="Proteomes" id="UP000199337">
    <property type="component" value="Unassembled WGS sequence"/>
</dbReference>
<dbReference type="PANTHER" id="PTHR43201:SF5">
    <property type="entry name" value="MEDIUM-CHAIN ACYL-COA LIGASE ACSF2, MITOCHONDRIAL"/>
    <property type="match status" value="1"/>
</dbReference>
<dbReference type="EMBL" id="FOOX01000018">
    <property type="protein sequence ID" value="SFH14193.1"/>
    <property type="molecule type" value="Genomic_DNA"/>
</dbReference>
<gene>
    <name evidence="5" type="ORF">SAMN05660649_04013</name>
</gene>
<feature type="domain" description="AMP-binding enzyme C-terminal" evidence="4">
    <location>
        <begin position="428"/>
        <end position="503"/>
    </location>
</feature>
<organism evidence="5 6">
    <name type="scientific">Desulfotruncus arcticus DSM 17038</name>
    <dbReference type="NCBI Taxonomy" id="1121424"/>
    <lineage>
        <taxon>Bacteria</taxon>
        <taxon>Bacillati</taxon>
        <taxon>Bacillota</taxon>
        <taxon>Clostridia</taxon>
        <taxon>Eubacteriales</taxon>
        <taxon>Desulfallaceae</taxon>
        <taxon>Desulfotruncus</taxon>
    </lineage>
</organism>
<dbReference type="InterPro" id="IPR000873">
    <property type="entry name" value="AMP-dep_synth/lig_dom"/>
</dbReference>
<dbReference type="InterPro" id="IPR045851">
    <property type="entry name" value="AMP-bd_C_sf"/>
</dbReference>
<dbReference type="OrthoDB" id="9778383at2"/>
<evidence type="ECO:0000259" key="3">
    <source>
        <dbReference type="Pfam" id="PF00501"/>
    </source>
</evidence>
<dbReference type="InterPro" id="IPR042099">
    <property type="entry name" value="ANL_N_sf"/>
</dbReference>
<evidence type="ECO:0000256" key="2">
    <source>
        <dbReference type="ARBA" id="ARBA00022598"/>
    </source>
</evidence>
<dbReference type="SUPFAM" id="SSF56801">
    <property type="entry name" value="Acetyl-CoA synthetase-like"/>
    <property type="match status" value="1"/>
</dbReference>
<dbReference type="GO" id="GO:0006631">
    <property type="term" value="P:fatty acid metabolic process"/>
    <property type="evidence" value="ECO:0007669"/>
    <property type="project" value="TreeGrafter"/>
</dbReference>
<proteinExistence type="inferred from homology"/>
<dbReference type="Pfam" id="PF00501">
    <property type="entry name" value="AMP-binding"/>
    <property type="match status" value="1"/>
</dbReference>
<dbReference type="InterPro" id="IPR020845">
    <property type="entry name" value="AMP-binding_CS"/>
</dbReference>
<reference evidence="6" key="1">
    <citation type="submission" date="2016-10" db="EMBL/GenBank/DDBJ databases">
        <authorList>
            <person name="Varghese N."/>
            <person name="Submissions S."/>
        </authorList>
    </citation>
    <scope>NUCLEOTIDE SEQUENCE [LARGE SCALE GENOMIC DNA]</scope>
    <source>
        <strain evidence="6">DSM 17038</strain>
    </source>
</reference>
<feature type="domain" description="AMP-dependent synthetase/ligase" evidence="3">
    <location>
        <begin position="13"/>
        <end position="378"/>
    </location>
</feature>
<evidence type="ECO:0000259" key="4">
    <source>
        <dbReference type="Pfam" id="PF13193"/>
    </source>
</evidence>
<evidence type="ECO:0000256" key="1">
    <source>
        <dbReference type="ARBA" id="ARBA00006432"/>
    </source>
</evidence>
<dbReference type="PANTHER" id="PTHR43201">
    <property type="entry name" value="ACYL-COA SYNTHETASE"/>
    <property type="match status" value="1"/>
</dbReference>
<dbReference type="Pfam" id="PF13193">
    <property type="entry name" value="AMP-binding_C"/>
    <property type="match status" value="1"/>
</dbReference>
<dbReference type="InterPro" id="IPR025110">
    <property type="entry name" value="AMP-bd_C"/>
</dbReference>
<comment type="similarity">
    <text evidence="1">Belongs to the ATP-dependent AMP-binding enzyme family.</text>
</comment>
<dbReference type="RefSeq" id="WP_092473701.1">
    <property type="nucleotide sequence ID" value="NZ_FOOX01000018.1"/>
</dbReference>
<name>A0A1I2XL14_9FIRM</name>
<protein>
    <submittedName>
        <fullName evidence="5">Long-chain acyl-CoA synthetase</fullName>
    </submittedName>
</protein>
<accession>A0A1I2XL14</accession>
<dbReference type="STRING" id="341036.SAMN05660649_04013"/>
<evidence type="ECO:0000313" key="5">
    <source>
        <dbReference type="EMBL" id="SFH14193.1"/>
    </source>
</evidence>
<dbReference type="GO" id="GO:0031956">
    <property type="term" value="F:medium-chain fatty acid-CoA ligase activity"/>
    <property type="evidence" value="ECO:0007669"/>
    <property type="project" value="TreeGrafter"/>
</dbReference>